<comment type="caution">
    <text evidence="1">The sequence shown here is derived from an EMBL/GenBank/DDBJ whole genome shotgun (WGS) entry which is preliminary data.</text>
</comment>
<proteinExistence type="predicted"/>
<dbReference type="Proteomes" id="UP001237642">
    <property type="component" value="Unassembled WGS sequence"/>
</dbReference>
<protein>
    <submittedName>
        <fullName evidence="1">Uncharacterized protein</fullName>
    </submittedName>
</protein>
<organism evidence="1 2">
    <name type="scientific">Heracleum sosnowskyi</name>
    <dbReference type="NCBI Taxonomy" id="360622"/>
    <lineage>
        <taxon>Eukaryota</taxon>
        <taxon>Viridiplantae</taxon>
        <taxon>Streptophyta</taxon>
        <taxon>Embryophyta</taxon>
        <taxon>Tracheophyta</taxon>
        <taxon>Spermatophyta</taxon>
        <taxon>Magnoliopsida</taxon>
        <taxon>eudicotyledons</taxon>
        <taxon>Gunneridae</taxon>
        <taxon>Pentapetalae</taxon>
        <taxon>asterids</taxon>
        <taxon>campanulids</taxon>
        <taxon>Apiales</taxon>
        <taxon>Apiaceae</taxon>
        <taxon>Apioideae</taxon>
        <taxon>apioid superclade</taxon>
        <taxon>Tordylieae</taxon>
        <taxon>Tordyliinae</taxon>
        <taxon>Heracleum</taxon>
    </lineage>
</organism>
<accession>A0AAD8GNI1</accession>
<name>A0AAD8GNI1_9APIA</name>
<dbReference type="AlphaFoldDB" id="A0AAD8GNI1"/>
<sequence length="105" mass="12082">MLTNTDRSPGSSYTCEYNQHKDVLSSILKIWGVQSPKEGTKNLAVEFVIALAKARVRAPRMMSKVRGYADKHTCSCMYQMPWAVSRYLYTKVLRFLNCRHIFSLS</sequence>
<evidence type="ECO:0000313" key="2">
    <source>
        <dbReference type="Proteomes" id="UP001237642"/>
    </source>
</evidence>
<reference evidence="1" key="2">
    <citation type="submission" date="2023-05" db="EMBL/GenBank/DDBJ databases">
        <authorList>
            <person name="Schelkunov M.I."/>
        </authorList>
    </citation>
    <scope>NUCLEOTIDE SEQUENCE</scope>
    <source>
        <strain evidence="1">Hsosn_3</strain>
        <tissue evidence="1">Leaf</tissue>
    </source>
</reference>
<evidence type="ECO:0000313" key="1">
    <source>
        <dbReference type="EMBL" id="KAK1351251.1"/>
    </source>
</evidence>
<reference evidence="1" key="1">
    <citation type="submission" date="2023-02" db="EMBL/GenBank/DDBJ databases">
        <title>Genome of toxic invasive species Heracleum sosnowskyi carries increased number of genes despite the absence of recent whole-genome duplications.</title>
        <authorList>
            <person name="Schelkunov M."/>
            <person name="Shtratnikova V."/>
            <person name="Makarenko M."/>
            <person name="Klepikova A."/>
            <person name="Omelchenko D."/>
            <person name="Novikova G."/>
            <person name="Obukhova E."/>
            <person name="Bogdanov V."/>
            <person name="Penin A."/>
            <person name="Logacheva M."/>
        </authorList>
    </citation>
    <scope>NUCLEOTIDE SEQUENCE</scope>
    <source>
        <strain evidence="1">Hsosn_3</strain>
        <tissue evidence="1">Leaf</tissue>
    </source>
</reference>
<keyword evidence="2" id="KW-1185">Reference proteome</keyword>
<dbReference type="EMBL" id="JAUIZM010000051">
    <property type="protein sequence ID" value="KAK1351251.1"/>
    <property type="molecule type" value="Genomic_DNA"/>
</dbReference>
<gene>
    <name evidence="1" type="ORF">POM88_054526</name>
</gene>